<organism evidence="2 3">
    <name type="scientific">[Clostridium] clostridioforme 90A8</name>
    <dbReference type="NCBI Taxonomy" id="999408"/>
    <lineage>
        <taxon>Bacteria</taxon>
        <taxon>Bacillati</taxon>
        <taxon>Bacillota</taxon>
        <taxon>Clostridia</taxon>
        <taxon>Lachnospirales</taxon>
        <taxon>Lachnospiraceae</taxon>
        <taxon>Enterocloster</taxon>
    </lineage>
</organism>
<dbReference type="Proteomes" id="UP000013085">
    <property type="component" value="Unassembled WGS sequence"/>
</dbReference>
<dbReference type="PATRIC" id="fig|999408.3.peg.1589"/>
<comment type="caution">
    <text evidence="2">The sequence shown here is derived from an EMBL/GenBank/DDBJ whole genome shotgun (WGS) entry which is preliminary data.</text>
</comment>
<sequence>MSRKKDTVPAGGKRQAREKASTRQLIGAEAVTDYSLVTHGQGELVYFIVKPSNISVLSEASVGARIYALMTVLKGVAEIEMLCLNSRESFEDNKRFLRSRMEQEDNPVVRKLLEKDQTHLDRIQVQMATAREFLIMIRLKDEKESEVFPYLSRIEKSLKEQGFSVKRADREDIKRILAVYYEQNVTTEKFEDFDGERWIIPED</sequence>
<dbReference type="RefSeq" id="WP_002595370.1">
    <property type="nucleotide sequence ID" value="NZ_KB851009.1"/>
</dbReference>
<dbReference type="HOGENOM" id="CLU_119934_0_0_9"/>
<protein>
    <submittedName>
        <fullName evidence="2">Uncharacterized protein</fullName>
    </submittedName>
</protein>
<dbReference type="AlphaFoldDB" id="A0A0E2HDW3"/>
<evidence type="ECO:0000313" key="3">
    <source>
        <dbReference type="Proteomes" id="UP000013085"/>
    </source>
</evidence>
<reference evidence="2 3" key="1">
    <citation type="submission" date="2013-01" db="EMBL/GenBank/DDBJ databases">
        <title>The Genome Sequence of Clostridium clostridioforme 90A8.</title>
        <authorList>
            <consortium name="The Broad Institute Genome Sequencing Platform"/>
            <person name="Earl A."/>
            <person name="Ward D."/>
            <person name="Feldgarden M."/>
            <person name="Gevers D."/>
            <person name="Courvalin P."/>
            <person name="Lambert T."/>
            <person name="Walker B."/>
            <person name="Young S.K."/>
            <person name="Zeng Q."/>
            <person name="Gargeya S."/>
            <person name="Fitzgerald M."/>
            <person name="Haas B."/>
            <person name="Abouelleil A."/>
            <person name="Alvarado L."/>
            <person name="Arachchi H.M."/>
            <person name="Berlin A.M."/>
            <person name="Chapman S.B."/>
            <person name="Dewar J."/>
            <person name="Goldberg J."/>
            <person name="Griggs A."/>
            <person name="Gujja S."/>
            <person name="Hansen M."/>
            <person name="Howarth C."/>
            <person name="Imamovic A."/>
            <person name="Larimer J."/>
            <person name="McCowan C."/>
            <person name="Murphy C."/>
            <person name="Neiman D."/>
            <person name="Pearson M."/>
            <person name="Priest M."/>
            <person name="Roberts A."/>
            <person name="Saif S."/>
            <person name="Shea T."/>
            <person name="Sisk P."/>
            <person name="Sykes S."/>
            <person name="Wortman J."/>
            <person name="Nusbaum C."/>
            <person name="Birren B."/>
        </authorList>
    </citation>
    <scope>NUCLEOTIDE SEQUENCE [LARGE SCALE GENOMIC DNA]</scope>
    <source>
        <strain evidence="2 3">90A8</strain>
    </source>
</reference>
<proteinExistence type="predicted"/>
<gene>
    <name evidence="2" type="ORF">HMPREF1090_01474</name>
</gene>
<feature type="region of interest" description="Disordered" evidence="1">
    <location>
        <begin position="1"/>
        <end position="21"/>
    </location>
</feature>
<evidence type="ECO:0000313" key="2">
    <source>
        <dbReference type="EMBL" id="ENZ17924.1"/>
    </source>
</evidence>
<dbReference type="EMBL" id="AGYR01000012">
    <property type="protein sequence ID" value="ENZ17924.1"/>
    <property type="molecule type" value="Genomic_DNA"/>
</dbReference>
<name>A0A0E2HDW3_9FIRM</name>
<evidence type="ECO:0000256" key="1">
    <source>
        <dbReference type="SAM" id="MobiDB-lite"/>
    </source>
</evidence>
<accession>A0A0E2HDW3</accession>